<organism evidence="3 4">
    <name type="scientific">Klebsiella michiganensis (strain ATCC 8724 / DSM 4798 / JCM 20051 / NBRC 3318 / NRRL B-199 / KCTC 1686 / BUCSAV 143 / CCM 1901)</name>
    <dbReference type="NCBI Taxonomy" id="1006551"/>
    <lineage>
        <taxon>Bacteria</taxon>
        <taxon>Pseudomonadati</taxon>
        <taxon>Pseudomonadota</taxon>
        <taxon>Gammaproteobacteria</taxon>
        <taxon>Enterobacterales</taxon>
        <taxon>Enterobacteriaceae</taxon>
        <taxon>Klebsiella/Raoultella group</taxon>
        <taxon>Klebsiella</taxon>
    </lineage>
</organism>
<sequence length="479" mass="53130">MIKIARIALALGLLTSASSLAYASGLVMNDNELRNDLAWLSDRGVIHLSLSTWPLSQEEINRALKKAKPSYSSEQVVLARINQRLDSLKADFRVSGYTSTDKPGTPQGFGQNQPADSSLSLAFNNSGEWWDVHLQGNVEGDERISNGSRFNANGAYGAVKFWNQWLSFGQMPQWWGPGYEGSLIRGDAMRPMTGVLMQRAEQAAPETWWLRWIGPWQYQISASQMNQYTAVPHTKIIGGRLTFAPFQSLELGASRIMQWGGEGRPESFSNFWDGLTGKDNTAANDPNEPGNQLAGFDFKLKLEPTLGWPVSVYGQMIGEDESGFLPSANMFLGGVEGHHGWGKDAINWYLEAHDTRTNMSRTNYSYTHHIYKDGYYQQGYSLGDAMGGDGQLFAGKVELVTEDNQRWSARLAYAKVNPENQSINNAFPRSDTLKGLQLGWSGDVYKSVRLNTSLWYTDADNSDSDDVGASAGIEIPFNL</sequence>
<dbReference type="Proteomes" id="UP000007843">
    <property type="component" value="Chromosome"/>
</dbReference>
<feature type="signal peptide" evidence="2">
    <location>
        <begin position="1"/>
        <end position="23"/>
    </location>
</feature>
<dbReference type="Pfam" id="PF14052">
    <property type="entry name" value="Caps_assemb_Wzi"/>
    <property type="match status" value="1"/>
</dbReference>
<evidence type="ECO:0008006" key="5">
    <source>
        <dbReference type="Google" id="ProtNLM"/>
    </source>
</evidence>
<evidence type="ECO:0000256" key="1">
    <source>
        <dbReference type="SAM" id="MobiDB-lite"/>
    </source>
</evidence>
<dbReference type="AlphaFoldDB" id="A0A0H3HE71"/>
<accession>A0A0H3HE71</accession>
<name>A0A0H3HE71_KLEM8</name>
<dbReference type="EMBL" id="CP003218">
    <property type="protein sequence ID" value="AEX06755.1"/>
    <property type="molecule type" value="Genomic_DNA"/>
</dbReference>
<dbReference type="InterPro" id="IPR026950">
    <property type="entry name" value="Caps_assemb_Wzi"/>
</dbReference>
<dbReference type="Gene3D" id="2.40.160.130">
    <property type="entry name" value="Capsule assembly protein Wzi"/>
    <property type="match status" value="1"/>
</dbReference>
<dbReference type="RefSeq" id="WP_014230071.1">
    <property type="nucleotide sequence ID" value="NC_016612.1"/>
</dbReference>
<evidence type="ECO:0000256" key="2">
    <source>
        <dbReference type="SAM" id="SignalP"/>
    </source>
</evidence>
<feature type="chain" id="PRO_5002611168" description="Capsule assembly Wzi family protein" evidence="2">
    <location>
        <begin position="24"/>
        <end position="479"/>
    </location>
</feature>
<feature type="region of interest" description="Disordered" evidence="1">
    <location>
        <begin position="96"/>
        <end position="116"/>
    </location>
</feature>
<proteinExistence type="predicted"/>
<dbReference type="InterPro" id="IPR038636">
    <property type="entry name" value="Wzi_sf"/>
</dbReference>
<evidence type="ECO:0000313" key="4">
    <source>
        <dbReference type="Proteomes" id="UP000007843"/>
    </source>
</evidence>
<evidence type="ECO:0000313" key="3">
    <source>
        <dbReference type="EMBL" id="AEX06755.1"/>
    </source>
</evidence>
<dbReference type="PATRIC" id="fig|1006551.4.peg.5058"/>
<protein>
    <recommendedName>
        <fullName evidence="5">Capsule assembly Wzi family protein</fullName>
    </recommendedName>
</protein>
<dbReference type="KEGG" id="kox:KOX_25210"/>
<reference evidence="3 4" key="1">
    <citation type="journal article" date="2012" name="J. Bacteriol.">
        <title>Complete genome sequence of Klebsiella oxytoca KCTC 1686, used in production of 2,3-butanediol.</title>
        <authorList>
            <person name="Shin S.H."/>
            <person name="Kim S."/>
            <person name="Kim J.Y."/>
            <person name="Lee S."/>
            <person name="Um Y."/>
            <person name="Oh M.K."/>
            <person name="Kim Y.R."/>
            <person name="Lee J."/>
            <person name="Yang K.S."/>
        </authorList>
    </citation>
    <scope>NUCLEOTIDE SEQUENCE [LARGE SCALE GENOMIC DNA]</scope>
    <source>
        <strain evidence="4">ATCC 8724 / DSM 4798 / JCM 20051 / NBRC 3318 / NRRL B-199 / KCTC 1686</strain>
    </source>
</reference>
<dbReference type="HOGENOM" id="CLU_042404_0_0_6"/>
<keyword evidence="2" id="KW-0732">Signal</keyword>
<gene>
    <name evidence="3" type="ordered locus">KOX_25210</name>
</gene>